<feature type="domain" description="TGF-beta family profile" evidence="9">
    <location>
        <begin position="140"/>
        <end position="272"/>
    </location>
</feature>
<evidence type="ECO:0000256" key="5">
    <source>
        <dbReference type="ARBA" id="ARBA00023030"/>
    </source>
</evidence>
<evidence type="ECO:0000256" key="8">
    <source>
        <dbReference type="RuleBase" id="RU000354"/>
    </source>
</evidence>
<keyword evidence="6" id="KW-1015">Disulfide bond</keyword>
<comment type="caution">
    <text evidence="10">The sequence shown here is derived from an EMBL/GenBank/DDBJ whole genome shotgun (WGS) entry which is preliminary data.</text>
</comment>
<evidence type="ECO:0000313" key="10">
    <source>
        <dbReference type="EMBL" id="KAL0274715.1"/>
    </source>
</evidence>
<evidence type="ECO:0000256" key="3">
    <source>
        <dbReference type="ARBA" id="ARBA00022525"/>
    </source>
</evidence>
<accession>A0AAW2HXD4</accession>
<dbReference type="InterPro" id="IPR017948">
    <property type="entry name" value="TGFb_CS"/>
</dbReference>
<keyword evidence="4" id="KW-0732">Signal</keyword>
<dbReference type="EMBL" id="JARGDH010000002">
    <property type="protein sequence ID" value="KAL0274715.1"/>
    <property type="molecule type" value="Genomic_DNA"/>
</dbReference>
<evidence type="ECO:0000256" key="6">
    <source>
        <dbReference type="ARBA" id="ARBA00023157"/>
    </source>
</evidence>
<dbReference type="PROSITE" id="PS51362">
    <property type="entry name" value="TGF_BETA_2"/>
    <property type="match status" value="1"/>
</dbReference>
<evidence type="ECO:0000256" key="7">
    <source>
        <dbReference type="ARBA" id="ARBA00023180"/>
    </source>
</evidence>
<keyword evidence="5 8" id="KW-0339">Growth factor</keyword>
<protein>
    <recommendedName>
        <fullName evidence="9">TGF-beta family profile domain-containing protein</fullName>
    </recommendedName>
</protein>
<dbReference type="InterPro" id="IPR015615">
    <property type="entry name" value="TGF-beta-rel"/>
</dbReference>
<dbReference type="Pfam" id="PF00019">
    <property type="entry name" value="TGF_beta"/>
    <property type="match status" value="1"/>
</dbReference>
<keyword evidence="7" id="KW-0325">Glycoprotein</keyword>
<dbReference type="InterPro" id="IPR001839">
    <property type="entry name" value="TGF-b_C"/>
</dbReference>
<dbReference type="SUPFAM" id="SSF57501">
    <property type="entry name" value="Cystine-knot cytokines"/>
    <property type="match status" value="1"/>
</dbReference>
<dbReference type="SMART" id="SM00204">
    <property type="entry name" value="TGFB"/>
    <property type="match status" value="1"/>
</dbReference>
<dbReference type="AlphaFoldDB" id="A0AAW2HXD4"/>
<comment type="similarity">
    <text evidence="2 8">Belongs to the TGF-beta family.</text>
</comment>
<dbReference type="PROSITE" id="PS00250">
    <property type="entry name" value="TGF_BETA_1"/>
    <property type="match status" value="1"/>
</dbReference>
<dbReference type="GO" id="GO:0008083">
    <property type="term" value="F:growth factor activity"/>
    <property type="evidence" value="ECO:0007669"/>
    <property type="project" value="UniProtKB-KW"/>
</dbReference>
<dbReference type="FunFam" id="2.10.90.10:FF:000001">
    <property type="entry name" value="Bone morphogenetic protein 4"/>
    <property type="match status" value="1"/>
</dbReference>
<dbReference type="Gene3D" id="2.10.90.10">
    <property type="entry name" value="Cystine-knot cytokines"/>
    <property type="match status" value="1"/>
</dbReference>
<name>A0AAW2HXD4_9NEOP</name>
<evidence type="ECO:0000256" key="4">
    <source>
        <dbReference type="ARBA" id="ARBA00022729"/>
    </source>
</evidence>
<evidence type="ECO:0000256" key="2">
    <source>
        <dbReference type="ARBA" id="ARBA00006656"/>
    </source>
</evidence>
<dbReference type="CDD" id="cd13767">
    <property type="entry name" value="TGF_beta_BMP9_like"/>
    <property type="match status" value="1"/>
</dbReference>
<evidence type="ECO:0000256" key="1">
    <source>
        <dbReference type="ARBA" id="ARBA00004613"/>
    </source>
</evidence>
<evidence type="ECO:0000259" key="9">
    <source>
        <dbReference type="PROSITE" id="PS51362"/>
    </source>
</evidence>
<dbReference type="InterPro" id="IPR029034">
    <property type="entry name" value="Cystine-knot_cytokine"/>
</dbReference>
<reference evidence="10" key="1">
    <citation type="journal article" date="2024" name="Gigascience">
        <title>Chromosome-level genome of the poultry shaft louse Menopon gallinae provides insight into the host-switching and adaptive evolution of parasitic lice.</title>
        <authorList>
            <person name="Xu Y."/>
            <person name="Ma L."/>
            <person name="Liu S."/>
            <person name="Liang Y."/>
            <person name="Liu Q."/>
            <person name="He Z."/>
            <person name="Tian L."/>
            <person name="Duan Y."/>
            <person name="Cai W."/>
            <person name="Li H."/>
            <person name="Song F."/>
        </authorList>
    </citation>
    <scope>NUCLEOTIDE SEQUENCE</scope>
    <source>
        <strain evidence="10">Cailab_2023a</strain>
    </source>
</reference>
<proteinExistence type="inferred from homology"/>
<organism evidence="10">
    <name type="scientific">Menopon gallinae</name>
    <name type="common">poultry shaft louse</name>
    <dbReference type="NCBI Taxonomy" id="328185"/>
    <lineage>
        <taxon>Eukaryota</taxon>
        <taxon>Metazoa</taxon>
        <taxon>Ecdysozoa</taxon>
        <taxon>Arthropoda</taxon>
        <taxon>Hexapoda</taxon>
        <taxon>Insecta</taxon>
        <taxon>Pterygota</taxon>
        <taxon>Neoptera</taxon>
        <taxon>Paraneoptera</taxon>
        <taxon>Psocodea</taxon>
        <taxon>Troctomorpha</taxon>
        <taxon>Phthiraptera</taxon>
        <taxon>Amblycera</taxon>
        <taxon>Menoponidae</taxon>
        <taxon>Menopon</taxon>
    </lineage>
</organism>
<dbReference type="GO" id="GO:0005125">
    <property type="term" value="F:cytokine activity"/>
    <property type="evidence" value="ECO:0007669"/>
    <property type="project" value="TreeGrafter"/>
</dbReference>
<gene>
    <name evidence="10" type="ORF">PYX00_002779</name>
</gene>
<dbReference type="PANTHER" id="PTHR11848:SF307">
    <property type="entry name" value="BONE MORPHOGENETIC PROTEIN 10"/>
    <property type="match status" value="1"/>
</dbReference>
<keyword evidence="3" id="KW-0964">Secreted</keyword>
<dbReference type="GO" id="GO:0005615">
    <property type="term" value="C:extracellular space"/>
    <property type="evidence" value="ECO:0007669"/>
    <property type="project" value="TreeGrafter"/>
</dbReference>
<sequence length="272" mass="31020">MWDIYKTGSNGYSTGADVVKSITPKILGPFIRNRLYPNHGKQEIEFAVPEPGDGETLKDINWVFLDSKAVPRDGADWISLKVTSDAKEFNGTSAKIAFLLLSVFRNVDKGLKLLNFLQPVLLLSYRSRHVSNSSISHASRHKRDLPEEYEEETNRIWDSDGKRRRSRNTCRRRPLYIEFSEIDYDKWIVAPTGYEAFQCVGKCTFPVSETLSPTKHAIVQTLMHHVSPSKVARACCVPTRLEPISILYIDSEGILTYRFHYQDMVVAECGCR</sequence>
<comment type="subcellular location">
    <subcellularLocation>
        <location evidence="1">Secreted</location>
    </subcellularLocation>
</comment>
<dbReference type="PANTHER" id="PTHR11848">
    <property type="entry name" value="TGF-BETA FAMILY"/>
    <property type="match status" value="1"/>
</dbReference>